<evidence type="ECO:0000313" key="1">
    <source>
        <dbReference type="EMBL" id="GBN29030.1"/>
    </source>
</evidence>
<dbReference type="EMBL" id="BGPR01124214">
    <property type="protein sequence ID" value="GBN29030.1"/>
    <property type="molecule type" value="Genomic_DNA"/>
</dbReference>
<protein>
    <recommendedName>
        <fullName evidence="3">Nuclease HARBI1</fullName>
    </recommendedName>
</protein>
<dbReference type="OrthoDB" id="6509217at2759"/>
<organism evidence="1 2">
    <name type="scientific">Araneus ventricosus</name>
    <name type="common">Orbweaver spider</name>
    <name type="synonym">Epeira ventricosa</name>
    <dbReference type="NCBI Taxonomy" id="182803"/>
    <lineage>
        <taxon>Eukaryota</taxon>
        <taxon>Metazoa</taxon>
        <taxon>Ecdysozoa</taxon>
        <taxon>Arthropoda</taxon>
        <taxon>Chelicerata</taxon>
        <taxon>Arachnida</taxon>
        <taxon>Araneae</taxon>
        <taxon>Araneomorphae</taxon>
        <taxon>Entelegynae</taxon>
        <taxon>Araneoidea</taxon>
        <taxon>Araneidae</taxon>
        <taxon>Araneus</taxon>
    </lineage>
</organism>
<keyword evidence="2" id="KW-1185">Reference proteome</keyword>
<dbReference type="AlphaFoldDB" id="A0A4Y2MRN4"/>
<accession>A0A4Y2MRN4</accession>
<evidence type="ECO:0000313" key="2">
    <source>
        <dbReference type="Proteomes" id="UP000499080"/>
    </source>
</evidence>
<evidence type="ECO:0008006" key="3">
    <source>
        <dbReference type="Google" id="ProtNLM"/>
    </source>
</evidence>
<comment type="caution">
    <text evidence="1">The sequence shown here is derived from an EMBL/GenBank/DDBJ whole genome shotgun (WGS) entry which is preliminary data.</text>
</comment>
<proteinExistence type="predicted"/>
<dbReference type="Proteomes" id="UP000499080">
    <property type="component" value="Unassembled WGS sequence"/>
</dbReference>
<sequence>YNASDMLTDLRKEPSGKFENFCRMSATDFEHLLCRIGPLIARRDTNMRESIPMQERLAVALRFFATGDSYASLYFLFKFSKQAVSRCVDEVCLEIIQELKEEIKVTGTYLVLTKIALYY</sequence>
<feature type="non-terminal residue" evidence="1">
    <location>
        <position position="1"/>
    </location>
</feature>
<gene>
    <name evidence="1" type="ORF">AVEN_4366_1</name>
</gene>
<reference evidence="1 2" key="1">
    <citation type="journal article" date="2019" name="Sci. Rep.">
        <title>Orb-weaving spider Araneus ventricosus genome elucidates the spidroin gene catalogue.</title>
        <authorList>
            <person name="Kono N."/>
            <person name="Nakamura H."/>
            <person name="Ohtoshi R."/>
            <person name="Moran D.A.P."/>
            <person name="Shinohara A."/>
            <person name="Yoshida Y."/>
            <person name="Fujiwara M."/>
            <person name="Mori M."/>
            <person name="Tomita M."/>
            <person name="Arakawa K."/>
        </authorList>
    </citation>
    <scope>NUCLEOTIDE SEQUENCE [LARGE SCALE GENOMIC DNA]</scope>
</reference>
<name>A0A4Y2MRN4_ARAVE</name>